<feature type="compositionally biased region" description="Basic and acidic residues" evidence="1">
    <location>
        <begin position="106"/>
        <end position="122"/>
    </location>
</feature>
<proteinExistence type="predicted"/>
<gene>
    <name evidence="3" type="ORF">BDV95DRAFT_604372</name>
</gene>
<evidence type="ECO:0000313" key="3">
    <source>
        <dbReference type="EMBL" id="KAF2874176.1"/>
    </source>
</evidence>
<feature type="region of interest" description="Disordered" evidence="1">
    <location>
        <begin position="195"/>
        <end position="243"/>
    </location>
</feature>
<evidence type="ECO:0008006" key="5">
    <source>
        <dbReference type="Google" id="ProtNLM"/>
    </source>
</evidence>
<protein>
    <recommendedName>
        <fullName evidence="5">Pyridoxamine 5'-phosphate oxidase-domain-containing protein</fullName>
    </recommendedName>
</protein>
<keyword evidence="4" id="KW-1185">Reference proteome</keyword>
<comment type="caution">
    <text evidence="3">The sequence shown here is derived from an EMBL/GenBank/DDBJ whole genome shotgun (WGS) entry which is preliminary data.</text>
</comment>
<evidence type="ECO:0000256" key="1">
    <source>
        <dbReference type="SAM" id="MobiDB-lite"/>
    </source>
</evidence>
<dbReference type="AlphaFoldDB" id="A0A7C8MBN8"/>
<feature type="compositionally biased region" description="Polar residues" evidence="1">
    <location>
        <begin position="219"/>
        <end position="233"/>
    </location>
</feature>
<organism evidence="3 4">
    <name type="scientific">Massariosphaeria phaeospora</name>
    <dbReference type="NCBI Taxonomy" id="100035"/>
    <lineage>
        <taxon>Eukaryota</taxon>
        <taxon>Fungi</taxon>
        <taxon>Dikarya</taxon>
        <taxon>Ascomycota</taxon>
        <taxon>Pezizomycotina</taxon>
        <taxon>Dothideomycetes</taxon>
        <taxon>Pleosporomycetidae</taxon>
        <taxon>Pleosporales</taxon>
        <taxon>Pleosporales incertae sedis</taxon>
        <taxon>Massariosphaeria</taxon>
    </lineage>
</organism>
<feature type="region of interest" description="Disordered" evidence="1">
    <location>
        <begin position="106"/>
        <end position="146"/>
    </location>
</feature>
<accession>A0A7C8MBN8</accession>
<keyword evidence="2" id="KW-0732">Signal</keyword>
<feature type="compositionally biased region" description="Basic and acidic residues" evidence="1">
    <location>
        <begin position="195"/>
        <end position="216"/>
    </location>
</feature>
<dbReference type="Proteomes" id="UP000481861">
    <property type="component" value="Unassembled WGS sequence"/>
</dbReference>
<reference evidence="3 4" key="1">
    <citation type="submission" date="2020-01" db="EMBL/GenBank/DDBJ databases">
        <authorList>
            <consortium name="DOE Joint Genome Institute"/>
            <person name="Haridas S."/>
            <person name="Albert R."/>
            <person name="Binder M."/>
            <person name="Bloem J."/>
            <person name="Labutti K."/>
            <person name="Salamov A."/>
            <person name="Andreopoulos B."/>
            <person name="Baker S.E."/>
            <person name="Barry K."/>
            <person name="Bills G."/>
            <person name="Bluhm B.H."/>
            <person name="Cannon C."/>
            <person name="Castanera R."/>
            <person name="Culley D.E."/>
            <person name="Daum C."/>
            <person name="Ezra D."/>
            <person name="Gonzalez J.B."/>
            <person name="Henrissat B."/>
            <person name="Kuo A."/>
            <person name="Liang C."/>
            <person name="Lipzen A."/>
            <person name="Lutzoni F."/>
            <person name="Magnuson J."/>
            <person name="Mondo S."/>
            <person name="Nolan M."/>
            <person name="Ohm R."/>
            <person name="Pangilinan J."/>
            <person name="Park H.-J.H."/>
            <person name="Ramirez L."/>
            <person name="Alfaro M."/>
            <person name="Sun H."/>
            <person name="Tritt A."/>
            <person name="Yoshinaga Y."/>
            <person name="Zwiers L.-H.L."/>
            <person name="Turgeon B.G."/>
            <person name="Goodwin S.B."/>
            <person name="Spatafora J.W."/>
            <person name="Crous P.W."/>
            <person name="Grigoriev I.V."/>
        </authorList>
    </citation>
    <scope>NUCLEOTIDE SEQUENCE [LARGE SCALE GENOMIC DNA]</scope>
    <source>
        <strain evidence="3 4">CBS 611.86</strain>
    </source>
</reference>
<feature type="chain" id="PRO_5028954960" description="Pyridoxamine 5'-phosphate oxidase-domain-containing protein" evidence="2">
    <location>
        <begin position="19"/>
        <end position="329"/>
    </location>
</feature>
<feature type="signal peptide" evidence="2">
    <location>
        <begin position="1"/>
        <end position="18"/>
    </location>
</feature>
<name>A0A7C8MBN8_9PLEO</name>
<dbReference type="EMBL" id="JAADJZ010000006">
    <property type="protein sequence ID" value="KAF2874176.1"/>
    <property type="molecule type" value="Genomic_DNA"/>
</dbReference>
<evidence type="ECO:0000313" key="4">
    <source>
        <dbReference type="Proteomes" id="UP000481861"/>
    </source>
</evidence>
<sequence length="329" mass="36987">MHFILLFVLFLGSAFSNADPDSEISKIDPLVATEIRSPDSMLYNVFPSDPDDADACLKTKAYLTSISQNVVEDQDSNKHIFWKLPLENDSVAAQLKAYEGVKTVEPDKWTPDEKPTAPDVSKRQSSPPKSWIAFATDSQNKKERNATREWLGTKVIDKNKKIARVGDRKGGTSFWGRLTLDDAGVKEAREYPGIRAVEPDRRREGSTALSDPKELTSDAIAQQQTPDEQSVTPEVSKRQNTRPKLWMALARDSQNKEEVISTREWLKSKVTDEYIYVTKIGDRKGGTRVWGRLTLDNEGVRETKEYAGIKDIGRDYYTEGPIALSGNTE</sequence>
<evidence type="ECO:0000256" key="2">
    <source>
        <dbReference type="SAM" id="SignalP"/>
    </source>
</evidence>